<comment type="caution">
    <text evidence="1">The sequence shown here is derived from an EMBL/GenBank/DDBJ whole genome shotgun (WGS) entry which is preliminary data.</text>
</comment>
<evidence type="ECO:0000313" key="1">
    <source>
        <dbReference type="EMBL" id="OGZ20503.1"/>
    </source>
</evidence>
<name>A0A1G2E3V5_9BACT</name>
<sequence>MRTTIKATNIDHTNAIDTYVTKRMRDLEKVLDAKEKSKIARVEVGKSTTHHRGGKDIFFAEVMFHASKKDFRAAVKADDLYAAIDKMRDEIVREVTRYHERLREQRKDGEREMKRHIKKA</sequence>
<evidence type="ECO:0000313" key="2">
    <source>
        <dbReference type="Proteomes" id="UP000178106"/>
    </source>
</evidence>
<protein>
    <submittedName>
        <fullName evidence="1">Ribosomal subunit interface protein</fullName>
    </submittedName>
</protein>
<reference evidence="1 2" key="1">
    <citation type="journal article" date="2016" name="Nat. Commun.">
        <title>Thousands of microbial genomes shed light on interconnected biogeochemical processes in an aquifer system.</title>
        <authorList>
            <person name="Anantharaman K."/>
            <person name="Brown C.T."/>
            <person name="Hug L.A."/>
            <person name="Sharon I."/>
            <person name="Castelle C.J."/>
            <person name="Probst A.J."/>
            <person name="Thomas B.C."/>
            <person name="Singh A."/>
            <person name="Wilkins M.J."/>
            <person name="Karaoz U."/>
            <person name="Brodie E.L."/>
            <person name="Williams K.H."/>
            <person name="Hubbard S.S."/>
            <person name="Banfield J.F."/>
        </authorList>
    </citation>
    <scope>NUCLEOTIDE SEQUENCE [LARGE SCALE GENOMIC DNA]</scope>
</reference>
<organism evidence="1 2">
    <name type="scientific">Candidatus Lloydbacteria bacterium RIFOXYC12_FULL_46_25</name>
    <dbReference type="NCBI Taxonomy" id="1798670"/>
    <lineage>
        <taxon>Bacteria</taxon>
        <taxon>Candidatus Lloydiibacteriota</taxon>
    </lineage>
</organism>
<dbReference type="AlphaFoldDB" id="A0A1G2E3V5"/>
<proteinExistence type="predicted"/>
<accession>A0A1G2E3V5</accession>
<gene>
    <name evidence="1" type="ORF">A2494_04155</name>
</gene>
<dbReference type="SUPFAM" id="SSF69754">
    <property type="entry name" value="Ribosome binding protein Y (YfiA homologue)"/>
    <property type="match status" value="1"/>
</dbReference>
<dbReference type="EMBL" id="MHLU01000013">
    <property type="protein sequence ID" value="OGZ20503.1"/>
    <property type="molecule type" value="Genomic_DNA"/>
</dbReference>
<dbReference type="InterPro" id="IPR003489">
    <property type="entry name" value="RHF/RaiA"/>
</dbReference>
<dbReference type="NCBIfam" id="TIGR00741">
    <property type="entry name" value="yfiA"/>
    <property type="match status" value="1"/>
</dbReference>
<dbReference type="Pfam" id="PF02482">
    <property type="entry name" value="Ribosomal_S30AE"/>
    <property type="match status" value="1"/>
</dbReference>
<dbReference type="Proteomes" id="UP000178106">
    <property type="component" value="Unassembled WGS sequence"/>
</dbReference>
<dbReference type="InterPro" id="IPR036567">
    <property type="entry name" value="RHF-like"/>
</dbReference>
<dbReference type="Gene3D" id="3.30.160.100">
    <property type="entry name" value="Ribosome hibernation promotion factor-like"/>
    <property type="match status" value="1"/>
</dbReference>